<dbReference type="GO" id="GO:0032993">
    <property type="term" value="C:protein-DNA complex"/>
    <property type="evidence" value="ECO:0007669"/>
    <property type="project" value="TreeGrafter"/>
</dbReference>
<evidence type="ECO:0000259" key="5">
    <source>
        <dbReference type="PROSITE" id="PS50931"/>
    </source>
</evidence>
<accession>A0A556AED5</accession>
<dbReference type="Gene3D" id="1.10.10.10">
    <property type="entry name" value="Winged helix-like DNA-binding domain superfamily/Winged helix DNA-binding domain"/>
    <property type="match status" value="1"/>
</dbReference>
<comment type="similarity">
    <text evidence="1">Belongs to the LysR transcriptional regulatory family.</text>
</comment>
<dbReference type="Pfam" id="PF00126">
    <property type="entry name" value="HTH_1"/>
    <property type="match status" value="1"/>
</dbReference>
<dbReference type="PROSITE" id="PS50931">
    <property type="entry name" value="HTH_LYSR"/>
    <property type="match status" value="1"/>
</dbReference>
<evidence type="ECO:0000256" key="1">
    <source>
        <dbReference type="ARBA" id="ARBA00009437"/>
    </source>
</evidence>
<dbReference type="InterPro" id="IPR000847">
    <property type="entry name" value="LysR_HTH_N"/>
</dbReference>
<dbReference type="Gene3D" id="3.40.190.10">
    <property type="entry name" value="Periplasmic binding protein-like II"/>
    <property type="match status" value="2"/>
</dbReference>
<keyword evidence="4" id="KW-0804">Transcription</keyword>
<gene>
    <name evidence="6" type="ORF">FOZ76_18940</name>
</gene>
<dbReference type="AlphaFoldDB" id="A0A556AED5"/>
<organism evidence="6 7">
    <name type="scientific">Verticiella sediminum</name>
    <dbReference type="NCBI Taxonomy" id="1247510"/>
    <lineage>
        <taxon>Bacteria</taxon>
        <taxon>Pseudomonadati</taxon>
        <taxon>Pseudomonadota</taxon>
        <taxon>Betaproteobacteria</taxon>
        <taxon>Burkholderiales</taxon>
        <taxon>Alcaligenaceae</taxon>
        <taxon>Verticiella</taxon>
    </lineage>
</organism>
<protein>
    <submittedName>
        <fullName evidence="6">LysR family transcriptional regulator</fullName>
    </submittedName>
</protein>
<dbReference type="PANTHER" id="PTHR30346">
    <property type="entry name" value="TRANSCRIPTIONAL DUAL REGULATOR HCAR-RELATED"/>
    <property type="match status" value="1"/>
</dbReference>
<reference evidence="6 7" key="1">
    <citation type="submission" date="2019-07" db="EMBL/GenBank/DDBJ databases">
        <title>Qingshengfaniella alkalisoli gen. nov., sp. nov., isolated from saline soil.</title>
        <authorList>
            <person name="Xu L."/>
            <person name="Huang X.-X."/>
            <person name="Sun J.-Q."/>
        </authorList>
    </citation>
    <scope>NUCLEOTIDE SEQUENCE [LARGE SCALE GENOMIC DNA]</scope>
    <source>
        <strain evidence="6 7">DSM 27279</strain>
    </source>
</reference>
<keyword evidence="3" id="KW-0238">DNA-binding</keyword>
<keyword evidence="2" id="KW-0805">Transcription regulation</keyword>
<evidence type="ECO:0000256" key="4">
    <source>
        <dbReference type="ARBA" id="ARBA00023163"/>
    </source>
</evidence>
<dbReference type="PRINTS" id="PR00039">
    <property type="entry name" value="HTHLYSR"/>
</dbReference>
<dbReference type="SUPFAM" id="SSF53850">
    <property type="entry name" value="Periplasmic binding protein-like II"/>
    <property type="match status" value="1"/>
</dbReference>
<dbReference type="Proteomes" id="UP000318405">
    <property type="component" value="Unassembled WGS sequence"/>
</dbReference>
<dbReference type="InterPro" id="IPR005119">
    <property type="entry name" value="LysR_subst-bd"/>
</dbReference>
<evidence type="ECO:0000313" key="7">
    <source>
        <dbReference type="Proteomes" id="UP000318405"/>
    </source>
</evidence>
<dbReference type="InterPro" id="IPR036390">
    <property type="entry name" value="WH_DNA-bd_sf"/>
</dbReference>
<proteinExistence type="inferred from homology"/>
<keyword evidence="7" id="KW-1185">Reference proteome</keyword>
<evidence type="ECO:0000313" key="6">
    <source>
        <dbReference type="EMBL" id="TSH91223.1"/>
    </source>
</evidence>
<comment type="caution">
    <text evidence="6">The sequence shown here is derived from an EMBL/GenBank/DDBJ whole genome shotgun (WGS) entry which is preliminary data.</text>
</comment>
<dbReference type="GO" id="GO:0003700">
    <property type="term" value="F:DNA-binding transcription factor activity"/>
    <property type="evidence" value="ECO:0007669"/>
    <property type="project" value="InterPro"/>
</dbReference>
<sequence length="308" mass="33838">MELRHLRSFLTVARERNFTRAAALLHIAQPPLSLRIRELEEDIGVRLFERSTRHVDLTPAGVAFQQRVTELLMLLDRAVEDARRAHDGLTGTLRIGYTGRASHAVLPQLIGELRLKLPDVRLDLVGPGSSGPLAAELLRGNVDVALCFLPVQGESVRTRSLSEVEFVVALPATHRLASRAKVPIKVLREEPFVAYPADQGLRLREAVDDECERAGFLPRVVKEASTSQVLLCLVAAGTGVAIIPREIQDLDAIEGVVCREIEPQPRRLAHGIAWREDNPNPALRRLLELDAVSVGIRPAGGRLPPGTD</sequence>
<dbReference type="PANTHER" id="PTHR30346:SF28">
    <property type="entry name" value="HTH-TYPE TRANSCRIPTIONAL REGULATOR CYNR"/>
    <property type="match status" value="1"/>
</dbReference>
<dbReference type="EMBL" id="VLTJ01000037">
    <property type="protein sequence ID" value="TSH91223.1"/>
    <property type="molecule type" value="Genomic_DNA"/>
</dbReference>
<dbReference type="FunFam" id="1.10.10.10:FF:000001">
    <property type="entry name" value="LysR family transcriptional regulator"/>
    <property type="match status" value="1"/>
</dbReference>
<dbReference type="CDD" id="cd08414">
    <property type="entry name" value="PBP2_LTTR_aromatics_like"/>
    <property type="match status" value="1"/>
</dbReference>
<dbReference type="RefSeq" id="WP_143949848.1">
    <property type="nucleotide sequence ID" value="NZ_BAABMB010000008.1"/>
</dbReference>
<feature type="domain" description="HTH lysR-type" evidence="5">
    <location>
        <begin position="1"/>
        <end position="58"/>
    </location>
</feature>
<dbReference type="SUPFAM" id="SSF46785">
    <property type="entry name" value="Winged helix' DNA-binding domain"/>
    <property type="match status" value="1"/>
</dbReference>
<dbReference type="InterPro" id="IPR036388">
    <property type="entry name" value="WH-like_DNA-bd_sf"/>
</dbReference>
<evidence type="ECO:0000256" key="3">
    <source>
        <dbReference type="ARBA" id="ARBA00023125"/>
    </source>
</evidence>
<dbReference type="OrthoDB" id="646694at2"/>
<dbReference type="GO" id="GO:0003677">
    <property type="term" value="F:DNA binding"/>
    <property type="evidence" value="ECO:0007669"/>
    <property type="project" value="UniProtKB-KW"/>
</dbReference>
<dbReference type="Pfam" id="PF03466">
    <property type="entry name" value="LysR_substrate"/>
    <property type="match status" value="1"/>
</dbReference>
<evidence type="ECO:0000256" key="2">
    <source>
        <dbReference type="ARBA" id="ARBA00023015"/>
    </source>
</evidence>
<name>A0A556AED5_9BURK</name>